<feature type="transmembrane region" description="Helical" evidence="7">
    <location>
        <begin position="117"/>
        <end position="138"/>
    </location>
</feature>
<accession>A0A2V2YQZ5</accession>
<dbReference type="Pfam" id="PF00528">
    <property type="entry name" value="BPD_transp_1"/>
    <property type="match status" value="1"/>
</dbReference>
<feature type="transmembrane region" description="Helical" evidence="7">
    <location>
        <begin position="280"/>
        <end position="301"/>
    </location>
</feature>
<keyword evidence="4 7" id="KW-0812">Transmembrane</keyword>
<evidence type="ECO:0000256" key="2">
    <source>
        <dbReference type="ARBA" id="ARBA00022448"/>
    </source>
</evidence>
<evidence type="ECO:0000256" key="7">
    <source>
        <dbReference type="RuleBase" id="RU363032"/>
    </source>
</evidence>
<name>A0A2V2YQZ5_9BACL</name>
<keyword evidence="2 7" id="KW-0813">Transport</keyword>
<dbReference type="SUPFAM" id="SSF161098">
    <property type="entry name" value="MetI-like"/>
    <property type="match status" value="1"/>
</dbReference>
<gene>
    <name evidence="9" type="ORF">DFQ01_114120</name>
</gene>
<keyword evidence="9" id="KW-0762">Sugar transport</keyword>
<feature type="domain" description="ABC transmembrane type-1" evidence="8">
    <location>
        <begin position="85"/>
        <end position="301"/>
    </location>
</feature>
<evidence type="ECO:0000256" key="5">
    <source>
        <dbReference type="ARBA" id="ARBA00022989"/>
    </source>
</evidence>
<dbReference type="EMBL" id="QGTQ01000014">
    <property type="protein sequence ID" value="PWV99541.1"/>
    <property type="molecule type" value="Genomic_DNA"/>
</dbReference>
<dbReference type="OrthoDB" id="9783627at2"/>
<sequence>MQTSRQVKTSNGVRRSPMQVWKEHKGKYLLILPFAILFLVFTIIPVFTSIVISFTSFNMLEPPVFIGLRNYINLTVNDDVFLIAVKNTLFFALITGPISYLMCFVFSWLINELSPKVRAVMTLVFYAPSISGNAYMIWKLIFSSDMYGYANAWLLKLGFISEPILFFDKKEYVFPILVLVQLWLSLGVSFLAFIAGLQNVDKSLYEAGQIDGIRNRWQELWFITLPSMRPQLLFGAVMQITASLSVSQISIELAGFPSVEYSGHTILTHLHDYGFIRHEMGYASAIATVLFFIMVFTNIIVQKVLRRVGA</sequence>
<feature type="transmembrane region" description="Helical" evidence="7">
    <location>
        <begin position="232"/>
        <end position="251"/>
    </location>
</feature>
<dbReference type="PANTHER" id="PTHR30193">
    <property type="entry name" value="ABC TRANSPORTER PERMEASE PROTEIN"/>
    <property type="match status" value="1"/>
</dbReference>
<dbReference type="CDD" id="cd06261">
    <property type="entry name" value="TM_PBP2"/>
    <property type="match status" value="1"/>
</dbReference>
<reference evidence="9 10" key="1">
    <citation type="submission" date="2018-05" db="EMBL/GenBank/DDBJ databases">
        <title>Genomic Encyclopedia of Type Strains, Phase III (KMG-III): the genomes of soil and plant-associated and newly described type strains.</title>
        <authorList>
            <person name="Whitman W."/>
        </authorList>
    </citation>
    <scope>NUCLEOTIDE SEQUENCE [LARGE SCALE GENOMIC DNA]</scope>
    <source>
        <strain evidence="9 10">CECT 5696</strain>
    </source>
</reference>
<evidence type="ECO:0000313" key="9">
    <source>
        <dbReference type="EMBL" id="PWV99541.1"/>
    </source>
</evidence>
<organism evidence="9 10">
    <name type="scientific">Paenibacillus cellulosilyticus</name>
    <dbReference type="NCBI Taxonomy" id="375489"/>
    <lineage>
        <taxon>Bacteria</taxon>
        <taxon>Bacillati</taxon>
        <taxon>Bacillota</taxon>
        <taxon>Bacilli</taxon>
        <taxon>Bacillales</taxon>
        <taxon>Paenibacillaceae</taxon>
        <taxon>Paenibacillus</taxon>
    </lineage>
</organism>
<dbReference type="Gene3D" id="1.10.3720.10">
    <property type="entry name" value="MetI-like"/>
    <property type="match status" value="1"/>
</dbReference>
<dbReference type="GO" id="GO:0005886">
    <property type="term" value="C:plasma membrane"/>
    <property type="evidence" value="ECO:0007669"/>
    <property type="project" value="UniProtKB-SubCell"/>
</dbReference>
<evidence type="ECO:0000256" key="6">
    <source>
        <dbReference type="ARBA" id="ARBA00023136"/>
    </source>
</evidence>
<comment type="caution">
    <text evidence="9">The sequence shown here is derived from an EMBL/GenBank/DDBJ whole genome shotgun (WGS) entry which is preliminary data.</text>
</comment>
<keyword evidence="3" id="KW-1003">Cell membrane</keyword>
<dbReference type="InterPro" id="IPR051393">
    <property type="entry name" value="ABC_transporter_permease"/>
</dbReference>
<protein>
    <submittedName>
        <fullName evidence="9">Multiple sugar transport system permease protein</fullName>
    </submittedName>
</protein>
<dbReference type="InterPro" id="IPR000515">
    <property type="entry name" value="MetI-like"/>
</dbReference>
<evidence type="ECO:0000313" key="10">
    <source>
        <dbReference type="Proteomes" id="UP000246635"/>
    </source>
</evidence>
<feature type="transmembrane region" description="Helical" evidence="7">
    <location>
        <begin position="28"/>
        <end position="54"/>
    </location>
</feature>
<feature type="transmembrane region" description="Helical" evidence="7">
    <location>
        <begin position="172"/>
        <end position="195"/>
    </location>
</feature>
<comment type="subcellular location">
    <subcellularLocation>
        <location evidence="1 7">Cell membrane</location>
        <topology evidence="1 7">Multi-pass membrane protein</topology>
    </subcellularLocation>
</comment>
<dbReference type="InterPro" id="IPR035906">
    <property type="entry name" value="MetI-like_sf"/>
</dbReference>
<evidence type="ECO:0000256" key="1">
    <source>
        <dbReference type="ARBA" id="ARBA00004651"/>
    </source>
</evidence>
<evidence type="ECO:0000256" key="4">
    <source>
        <dbReference type="ARBA" id="ARBA00022692"/>
    </source>
</evidence>
<dbReference type="PROSITE" id="PS50928">
    <property type="entry name" value="ABC_TM1"/>
    <property type="match status" value="1"/>
</dbReference>
<evidence type="ECO:0000256" key="3">
    <source>
        <dbReference type="ARBA" id="ARBA00022475"/>
    </source>
</evidence>
<keyword evidence="10" id="KW-1185">Reference proteome</keyword>
<comment type="similarity">
    <text evidence="7">Belongs to the binding-protein-dependent transport system permease family.</text>
</comment>
<evidence type="ECO:0000259" key="8">
    <source>
        <dbReference type="PROSITE" id="PS50928"/>
    </source>
</evidence>
<keyword evidence="6 7" id="KW-0472">Membrane</keyword>
<feature type="transmembrane region" description="Helical" evidence="7">
    <location>
        <begin position="89"/>
        <end position="110"/>
    </location>
</feature>
<dbReference type="GO" id="GO:0055085">
    <property type="term" value="P:transmembrane transport"/>
    <property type="evidence" value="ECO:0007669"/>
    <property type="project" value="InterPro"/>
</dbReference>
<dbReference type="PANTHER" id="PTHR30193:SF37">
    <property type="entry name" value="INNER MEMBRANE ABC TRANSPORTER PERMEASE PROTEIN YCJO"/>
    <property type="match status" value="1"/>
</dbReference>
<dbReference type="Proteomes" id="UP000246635">
    <property type="component" value="Unassembled WGS sequence"/>
</dbReference>
<dbReference type="AlphaFoldDB" id="A0A2V2YQZ5"/>
<keyword evidence="5 7" id="KW-1133">Transmembrane helix</keyword>
<proteinExistence type="inferred from homology"/>